<dbReference type="GO" id="GO:0005525">
    <property type="term" value="F:GTP binding"/>
    <property type="evidence" value="ECO:0007669"/>
    <property type="project" value="UniProtKB-KW"/>
</dbReference>
<evidence type="ECO:0000256" key="5">
    <source>
        <dbReference type="ARBA" id="ARBA00022842"/>
    </source>
</evidence>
<keyword evidence="4" id="KW-0547">Nucleotide-binding</keyword>
<dbReference type="PANTHER" id="PTHR19136">
    <property type="entry name" value="MOLYBDENUM COFACTOR GUANYLYLTRANSFERASE"/>
    <property type="match status" value="1"/>
</dbReference>
<accession>C0FZX4</accession>
<dbReference type="Gene3D" id="3.40.50.300">
    <property type="entry name" value="P-loop containing nucleotide triphosphate hydrolases"/>
    <property type="match status" value="1"/>
</dbReference>
<evidence type="ECO:0000256" key="7">
    <source>
        <dbReference type="ARBA" id="ARBA00023150"/>
    </source>
</evidence>
<dbReference type="GO" id="GO:0016779">
    <property type="term" value="F:nucleotidyltransferase activity"/>
    <property type="evidence" value="ECO:0007669"/>
    <property type="project" value="UniProtKB-ARBA"/>
</dbReference>
<dbReference type="RefSeq" id="WP_007890494.1">
    <property type="nucleotide sequence ID" value="NZ_ACFY01000170.1"/>
</dbReference>
<dbReference type="eggNOG" id="COG0746">
    <property type="taxonomic scope" value="Bacteria"/>
</dbReference>
<evidence type="ECO:0000259" key="8">
    <source>
        <dbReference type="Pfam" id="PF12804"/>
    </source>
</evidence>
<comment type="caution">
    <text evidence="9">The sequence shown here is derived from an EMBL/GenBank/DDBJ whole genome shotgun (WGS) entry which is preliminary data.</text>
</comment>
<name>C0FZX4_9FIRM</name>
<dbReference type="AlphaFoldDB" id="C0FZX4"/>
<sequence length="426" mass="47650">MKNALVILCGGNSTRMGTDKALLPFGDTCLIEYLVRKFQPYFSRIYLSVKIKGDYSHLKLPVTEIPDIYPNQGPMSGIFSGLSMIDEECAFFMSVDTPFLEPKTGLALLSELGDADICTLEGKASYLETATAAYSKNCITTIGKCLLLHQLTFNTLREKCSTRYVTEAAIAEAAPTPIDIQYYNLDTRDNYYHALRILSGIVPPDSSQALIEYFKDTRDLFLHTTPVISFVAKPGTIMTPLIERLLPLLEREGLKVVHLIKEDSSVVFKNVFFEPTLENLSSSLSGADLVLTENFGADAPNKIEILRKYWSETPLSDEKDLIAVFADFPYHAETSLPVFDLNKPKILSHSSGNIWADNKTRNKGCLWAASYKYRSRSGIQSPKNTSSLHIAFQTGLKKAMIRCNTVSQETSSVPCFLIYFSHRFFI</sequence>
<evidence type="ECO:0000256" key="2">
    <source>
        <dbReference type="ARBA" id="ARBA00022679"/>
    </source>
</evidence>
<dbReference type="EMBL" id="ACFY01000170">
    <property type="protein sequence ID" value="EEG91844.1"/>
    <property type="molecule type" value="Genomic_DNA"/>
</dbReference>
<keyword evidence="1" id="KW-0963">Cytoplasm</keyword>
<dbReference type="GO" id="GO:0046872">
    <property type="term" value="F:metal ion binding"/>
    <property type="evidence" value="ECO:0007669"/>
    <property type="project" value="UniProtKB-KW"/>
</dbReference>
<proteinExistence type="predicted"/>
<keyword evidence="7" id="KW-0501">Molybdenum cofactor biosynthesis</keyword>
<dbReference type="InterPro" id="IPR013482">
    <property type="entry name" value="Molybde_CF_guanTrfase"/>
</dbReference>
<dbReference type="CDD" id="cd02503">
    <property type="entry name" value="MobA"/>
    <property type="match status" value="1"/>
</dbReference>
<dbReference type="Proteomes" id="UP000003561">
    <property type="component" value="Unassembled WGS sequence"/>
</dbReference>
<dbReference type="InterPro" id="IPR029044">
    <property type="entry name" value="Nucleotide-diphossugar_trans"/>
</dbReference>
<dbReference type="InterPro" id="IPR025877">
    <property type="entry name" value="MobA-like_NTP_Trfase"/>
</dbReference>
<keyword evidence="3" id="KW-0479">Metal-binding</keyword>
<dbReference type="PANTHER" id="PTHR19136:SF81">
    <property type="entry name" value="MOLYBDENUM COFACTOR GUANYLYLTRANSFERASE"/>
    <property type="match status" value="1"/>
</dbReference>
<dbReference type="Gene3D" id="3.90.550.10">
    <property type="entry name" value="Spore Coat Polysaccharide Biosynthesis Protein SpsA, Chain A"/>
    <property type="match status" value="1"/>
</dbReference>
<dbReference type="GO" id="GO:0006777">
    <property type="term" value="P:Mo-molybdopterin cofactor biosynthetic process"/>
    <property type="evidence" value="ECO:0007669"/>
    <property type="project" value="UniProtKB-KW"/>
</dbReference>
<keyword evidence="2" id="KW-0808">Transferase</keyword>
<evidence type="ECO:0000256" key="4">
    <source>
        <dbReference type="ARBA" id="ARBA00022741"/>
    </source>
</evidence>
<feature type="domain" description="MobA-like NTP transferase" evidence="8">
    <location>
        <begin position="6"/>
        <end position="145"/>
    </location>
</feature>
<evidence type="ECO:0000313" key="10">
    <source>
        <dbReference type="Proteomes" id="UP000003561"/>
    </source>
</evidence>
<keyword evidence="6" id="KW-0342">GTP-binding</keyword>
<evidence type="ECO:0000256" key="3">
    <source>
        <dbReference type="ARBA" id="ARBA00022723"/>
    </source>
</evidence>
<protein>
    <recommendedName>
        <fullName evidence="8">MobA-like NTP transferase domain-containing protein</fullName>
    </recommendedName>
</protein>
<reference evidence="9 10" key="1">
    <citation type="submission" date="2009-02" db="EMBL/GenBank/DDBJ databases">
        <authorList>
            <person name="Fulton L."/>
            <person name="Clifton S."/>
            <person name="Fulton B."/>
            <person name="Xu J."/>
            <person name="Minx P."/>
            <person name="Pepin K.H."/>
            <person name="Johnson M."/>
            <person name="Bhonagiri V."/>
            <person name="Nash W.E."/>
            <person name="Mardis E.R."/>
            <person name="Wilson R.K."/>
        </authorList>
    </citation>
    <scope>NUCLEOTIDE SEQUENCE [LARGE SCALE GENOMIC DNA]</scope>
    <source>
        <strain evidence="9 10">DSM 16841</strain>
    </source>
</reference>
<gene>
    <name evidence="9" type="ORF">ROSEINA2194_04322</name>
</gene>
<reference evidence="9 10" key="2">
    <citation type="submission" date="2009-03" db="EMBL/GenBank/DDBJ databases">
        <title>Draft genome sequence of Roseburia inulinivorans (DSM 16841).</title>
        <authorList>
            <person name="Sudarsanam P."/>
            <person name="Ley R."/>
            <person name="Guruge J."/>
            <person name="Turnbaugh P.J."/>
            <person name="Mahowald M."/>
            <person name="Liep D."/>
            <person name="Gordon J."/>
        </authorList>
    </citation>
    <scope>NUCLEOTIDE SEQUENCE [LARGE SCALE GENOMIC DNA]</scope>
    <source>
        <strain evidence="9 10">DSM 16841</strain>
    </source>
</reference>
<dbReference type="Pfam" id="PF12804">
    <property type="entry name" value="NTP_transf_3"/>
    <property type="match status" value="1"/>
</dbReference>
<dbReference type="SUPFAM" id="SSF53448">
    <property type="entry name" value="Nucleotide-diphospho-sugar transferases"/>
    <property type="match status" value="1"/>
</dbReference>
<evidence type="ECO:0000256" key="6">
    <source>
        <dbReference type="ARBA" id="ARBA00023134"/>
    </source>
</evidence>
<keyword evidence="5" id="KW-0460">Magnesium</keyword>
<dbReference type="InterPro" id="IPR027417">
    <property type="entry name" value="P-loop_NTPase"/>
</dbReference>
<organism evidence="9 10">
    <name type="scientific">Roseburia inulinivorans DSM 16841</name>
    <dbReference type="NCBI Taxonomy" id="622312"/>
    <lineage>
        <taxon>Bacteria</taxon>
        <taxon>Bacillati</taxon>
        <taxon>Bacillota</taxon>
        <taxon>Clostridia</taxon>
        <taxon>Lachnospirales</taxon>
        <taxon>Lachnospiraceae</taxon>
        <taxon>Roseburia</taxon>
    </lineage>
</organism>
<evidence type="ECO:0000256" key="1">
    <source>
        <dbReference type="ARBA" id="ARBA00022490"/>
    </source>
</evidence>
<evidence type="ECO:0000313" key="9">
    <source>
        <dbReference type="EMBL" id="EEG91844.1"/>
    </source>
</evidence>